<feature type="region of interest" description="Disordered" evidence="1">
    <location>
        <begin position="129"/>
        <end position="231"/>
    </location>
</feature>
<dbReference type="OrthoDB" id="4799037at2"/>
<reference evidence="2 3" key="1">
    <citation type="submission" date="2019-03" db="EMBL/GenBank/DDBJ databases">
        <title>Draft genome sequences of novel Actinobacteria.</title>
        <authorList>
            <person name="Sahin N."/>
            <person name="Ay H."/>
            <person name="Saygin H."/>
        </authorList>
    </citation>
    <scope>NUCLEOTIDE SEQUENCE [LARGE SCALE GENOMIC DNA]</scope>
    <source>
        <strain evidence="2 3">DSM 45941</strain>
    </source>
</reference>
<feature type="compositionally biased region" description="Low complexity" evidence="1">
    <location>
        <begin position="153"/>
        <end position="162"/>
    </location>
</feature>
<evidence type="ECO:0000256" key="1">
    <source>
        <dbReference type="SAM" id="MobiDB-lite"/>
    </source>
</evidence>
<protein>
    <submittedName>
        <fullName evidence="2">Uncharacterized protein</fullName>
    </submittedName>
</protein>
<evidence type="ECO:0000313" key="2">
    <source>
        <dbReference type="EMBL" id="TDD68272.1"/>
    </source>
</evidence>
<comment type="caution">
    <text evidence="2">The sequence shown here is derived from an EMBL/GenBank/DDBJ whole genome shotgun (WGS) entry which is preliminary data.</text>
</comment>
<dbReference type="AlphaFoldDB" id="A0A4R5AEF1"/>
<accession>A0A4R5AEF1</accession>
<evidence type="ECO:0000313" key="3">
    <source>
        <dbReference type="Proteomes" id="UP000295578"/>
    </source>
</evidence>
<name>A0A4R5AEF1_9ACTN</name>
<sequence length="231" mass="25292">MTGISCRVLTDRLVGLGVITPDGAGRVLRKCARWAPDLDEEQELADLVAVFEEAGIAVRIPDKVDGLEDAYRSFLEEAAACSGGAVTIDGVELVDEVLHFRRDGRPHRWELEHLSYRYVDTLTLWENIGDLAPTGPTRERSSRSSGTKRRARSAGTSSSRPAGHGHCAGNSACLSTKKATKGLPNPAPRRNDDLLPSLREPSRRTPGTDRRTRRGRPGRDRHLVPQLGRGD</sequence>
<keyword evidence="3" id="KW-1185">Reference proteome</keyword>
<organism evidence="2 3">
    <name type="scientific">Actinomadura darangshiensis</name>
    <dbReference type="NCBI Taxonomy" id="705336"/>
    <lineage>
        <taxon>Bacteria</taxon>
        <taxon>Bacillati</taxon>
        <taxon>Actinomycetota</taxon>
        <taxon>Actinomycetes</taxon>
        <taxon>Streptosporangiales</taxon>
        <taxon>Thermomonosporaceae</taxon>
        <taxon>Actinomadura</taxon>
    </lineage>
</organism>
<proteinExistence type="predicted"/>
<gene>
    <name evidence="2" type="ORF">E1293_37175</name>
</gene>
<feature type="compositionally biased region" description="Basic and acidic residues" evidence="1">
    <location>
        <begin position="200"/>
        <end position="210"/>
    </location>
</feature>
<dbReference type="Proteomes" id="UP000295578">
    <property type="component" value="Unassembled WGS sequence"/>
</dbReference>
<dbReference type="EMBL" id="SMKY01000272">
    <property type="protein sequence ID" value="TDD68272.1"/>
    <property type="molecule type" value="Genomic_DNA"/>
</dbReference>